<dbReference type="eggNOG" id="COG5283">
    <property type="taxonomic scope" value="Bacteria"/>
</dbReference>
<dbReference type="KEGG" id="pna:Pnap_2248"/>
<feature type="domain" description="Phage tail tape measure protein" evidence="3">
    <location>
        <begin position="89"/>
        <end position="259"/>
    </location>
</feature>
<evidence type="ECO:0000259" key="3">
    <source>
        <dbReference type="Pfam" id="PF10145"/>
    </source>
</evidence>
<dbReference type="Pfam" id="PF10145">
    <property type="entry name" value="PhageMin_Tail"/>
    <property type="match status" value="1"/>
</dbReference>
<dbReference type="NCBIfam" id="TIGR01760">
    <property type="entry name" value="tape_meas_TP901"/>
    <property type="match status" value="1"/>
</dbReference>
<keyword evidence="5" id="KW-1185">Reference proteome</keyword>
<evidence type="ECO:0000313" key="5">
    <source>
        <dbReference type="Proteomes" id="UP000000644"/>
    </source>
</evidence>
<dbReference type="AlphaFoldDB" id="A1VPH8"/>
<dbReference type="EMBL" id="CP000529">
    <property type="protein sequence ID" value="ABM37556.1"/>
    <property type="molecule type" value="Genomic_DNA"/>
</dbReference>
<dbReference type="PANTHER" id="PTHR37813">
    <property type="entry name" value="FELS-2 PROPHAGE PROTEIN"/>
    <property type="match status" value="1"/>
</dbReference>
<evidence type="ECO:0000313" key="4">
    <source>
        <dbReference type="EMBL" id="ABM37556.1"/>
    </source>
</evidence>
<dbReference type="STRING" id="365044.Pnap_2248"/>
<dbReference type="PANTHER" id="PTHR37813:SF1">
    <property type="entry name" value="FELS-2 PROPHAGE PROTEIN"/>
    <property type="match status" value="1"/>
</dbReference>
<dbReference type="Proteomes" id="UP000000644">
    <property type="component" value="Chromosome"/>
</dbReference>
<feature type="coiled-coil region" evidence="2">
    <location>
        <begin position="754"/>
        <end position="781"/>
    </location>
</feature>
<evidence type="ECO:0000256" key="1">
    <source>
        <dbReference type="ARBA" id="ARBA00022612"/>
    </source>
</evidence>
<gene>
    <name evidence="4" type="ordered locus">Pnap_2248</name>
</gene>
<keyword evidence="2" id="KW-0175">Coiled coil</keyword>
<proteinExistence type="predicted"/>
<accession>A1VPH8</accession>
<protein>
    <submittedName>
        <fullName evidence="4">Phage tail tape measure protein, TP901 family</fullName>
    </submittedName>
</protein>
<sequence length="914" mass="93863">MPANPIHPVREPSNVAFKPIEILINAKDNASSVFDSLRAKVATVGLAILSYFGVQAFAGVVKGAGDFEEAMSRVKSATGASTTEMQALRKAAEDAGANTKFTGTEAAGALENLAKAGLSAKDAIAALPAVLELAQAGDIGLGEASEFVTKAVMGLGLAFTDAGRVANVLALGANATNTSVTGLAQALSYAAPVAQSLGLSLESTVAIIGKFADAGIDASRAGTALNSILSQFGDPASKFRQELAASGITTNKFEDALHQLAKAGPSGAKAINAVGTEAGPALRALLNQGMPALDALTAKLKNAEGAAAAAAKVMQDNLNGSLNGLSSAWDTLKIALGTPVLPVLKDGVDQLAGALKAAVSDGTVARFGEAIATAFQNGIKWVREFAAQVDFKQVTADLRAFADRTGEIFTQVGQYASTAGNTVQLAYGVMSAGTNTVLGSIYALGSGFATIAAGIQSGLAALYEASSKVTFGAVSQQYKAIAAEIRESSNATAAAAQALSDKSRAAFLDVADGAGLARDGFTGLASAATGAKPAITAAAVAVDDMGAKLEATRQKSQTAQKATEDKKTADEAATTALRQLRDEYAALVANGDLQAAAEKIKDINKALQATPAAAKDSAKAAQDAAKLTAEAFEALGISSQASLKLVAGSAKVYYDRIKADGTSTAVDIANAFKAYAEKAIAANNGVATEAIKTEAAMRGLEVQTDSAGKSIVKAMGEGQAAAAKLGEQFRMTAEQVKANEDAMDRLNMKYTLSANYTERQLSLLEKENALVERRNALERERLNIDKEGYSLNTAGQRVNVAVESAASIYQRAKDSGLTDAQALKLSKDTPLPYNGPGVKVASSLDDGSNWSTKLQKEIDRLALINAANSTSTAQTKTYRVEWIVNGQATDFEMASDADAQKLIAALKNAQLSAS</sequence>
<dbReference type="InterPro" id="IPR010090">
    <property type="entry name" value="Phage_tape_meas"/>
</dbReference>
<keyword evidence="1" id="KW-1188">Viral release from host cell</keyword>
<organism evidence="4 5">
    <name type="scientific">Polaromonas naphthalenivorans (strain CJ2)</name>
    <dbReference type="NCBI Taxonomy" id="365044"/>
    <lineage>
        <taxon>Bacteria</taxon>
        <taxon>Pseudomonadati</taxon>
        <taxon>Pseudomonadota</taxon>
        <taxon>Betaproteobacteria</taxon>
        <taxon>Burkholderiales</taxon>
        <taxon>Comamonadaceae</taxon>
        <taxon>Polaromonas</taxon>
    </lineage>
</organism>
<evidence type="ECO:0000256" key="2">
    <source>
        <dbReference type="SAM" id="Coils"/>
    </source>
</evidence>
<name>A1VPH8_POLNA</name>
<reference evidence="5" key="1">
    <citation type="journal article" date="2009" name="Environ. Microbiol.">
        <title>The genome of Polaromonas naphthalenivorans strain CJ2, isolated from coal tar-contaminated sediment, reveals physiological and metabolic versatility and evolution through extensive horizontal gene transfer.</title>
        <authorList>
            <person name="Yagi J.M."/>
            <person name="Sims D."/>
            <person name="Brettin T."/>
            <person name="Bruce D."/>
            <person name="Madsen E.L."/>
        </authorList>
    </citation>
    <scope>NUCLEOTIDE SEQUENCE [LARGE SCALE GENOMIC DNA]</scope>
    <source>
        <strain evidence="5">CJ2</strain>
    </source>
</reference>
<dbReference type="HOGENOM" id="CLU_320267_0_0_4"/>